<protein>
    <submittedName>
        <fullName evidence="2">Uncharacterized protein</fullName>
    </submittedName>
</protein>
<dbReference type="Proteomes" id="UP001229422">
    <property type="component" value="Chromosome"/>
</dbReference>
<dbReference type="EMBL" id="CP125292">
    <property type="protein sequence ID" value="WHM23533.1"/>
    <property type="molecule type" value="Genomic_DNA"/>
</dbReference>
<sequence>MKIPKTAKVSIPFPSVWGIDASIAGRSIIRGILTIDSIVDNKVVGTVNFRGIPIPINGYWDESAKQISFDSPYASFFGNLTIIDETAISIRHFILSGRFIMKPPSLLAGEYGNWIATTFTTRLGPPIYTNVLPPVGAFSVSSMLLGQTRLVTQTKYSD</sequence>
<reference evidence="2" key="2">
    <citation type="submission" date="2023-05" db="EMBL/GenBank/DDBJ databases">
        <title>Complete genome sequence of Bacillus subtilis SRCM117797 isolated from Soybean paste.</title>
        <authorList>
            <person name="Abraha H.B."/>
            <person name="Kim K.-P."/>
            <person name="Ryu M.-S."/>
            <person name="Jeong D.-Y."/>
        </authorList>
    </citation>
    <scope>NUCLEOTIDE SEQUENCE</scope>
    <source>
        <strain evidence="2">SRCM117797</strain>
    </source>
</reference>
<evidence type="ECO:0000313" key="1">
    <source>
        <dbReference type="EMBL" id="WEY85413.1"/>
    </source>
</evidence>
<dbReference type="EMBL" id="CP120576">
    <property type="protein sequence ID" value="WEY85413.1"/>
    <property type="molecule type" value="Genomic_DNA"/>
</dbReference>
<accession>A0AAQ3EPC9</accession>
<proteinExistence type="predicted"/>
<organism evidence="2 4">
    <name type="scientific">Bacillus subtilis</name>
    <dbReference type="NCBI Taxonomy" id="1423"/>
    <lineage>
        <taxon>Bacteria</taxon>
        <taxon>Bacillati</taxon>
        <taxon>Bacillota</taxon>
        <taxon>Bacilli</taxon>
        <taxon>Bacillales</taxon>
        <taxon>Bacillaceae</taxon>
        <taxon>Bacillus</taxon>
    </lineage>
</organism>
<reference evidence="1" key="1">
    <citation type="submission" date="2023-03" db="EMBL/GenBank/DDBJ databases">
        <title>Complete genome sequences of 52 Bacillus and Priestia strains isolated from West-African fermentations and 26 reference strains from the DSMZ collection.</title>
        <authorList>
            <person name="Wiedenbein E.S."/>
            <person name="Canoy T.S."/>
            <person name="Hui Y."/>
            <person name="Parkouda C."/>
            <person name="Dawende C."/>
            <person name="Ametefe E."/>
            <person name="Jespersen L."/>
            <person name="Nielsen D.S."/>
        </authorList>
    </citation>
    <scope>NUCLEOTIDE SEQUENCE</scope>
    <source>
        <strain evidence="1">PRO56</strain>
    </source>
</reference>
<dbReference type="EMBL" id="CP125292">
    <property type="protein sequence ID" value="WHM20750.1"/>
    <property type="molecule type" value="Genomic_DNA"/>
</dbReference>
<evidence type="ECO:0000313" key="4">
    <source>
        <dbReference type="Proteomes" id="UP001229422"/>
    </source>
</evidence>
<dbReference type="RefSeq" id="WP_017697718.1">
    <property type="nucleotide sequence ID" value="NZ_CAJNQH010000002.1"/>
</dbReference>
<gene>
    <name evidence="1" type="ORF">P5633_04210</name>
    <name evidence="3" type="ORF">QL281_11125</name>
    <name evidence="2" type="ORF">QL281_18415</name>
</gene>
<dbReference type="AlphaFoldDB" id="A0AAQ3EPC9"/>
<name>A0AAQ3EPC9_BACIU</name>
<evidence type="ECO:0000313" key="3">
    <source>
        <dbReference type="EMBL" id="WHM23533.1"/>
    </source>
</evidence>
<evidence type="ECO:0000313" key="2">
    <source>
        <dbReference type="EMBL" id="WHM20750.1"/>
    </source>
</evidence>
<dbReference type="Proteomes" id="UP001214898">
    <property type="component" value="Chromosome"/>
</dbReference>